<dbReference type="GO" id="GO:0006611">
    <property type="term" value="P:protein export from nucleus"/>
    <property type="evidence" value="ECO:0007669"/>
    <property type="project" value="EnsemblFungi"/>
</dbReference>
<dbReference type="OrthoDB" id="3268246at2759"/>
<dbReference type="GO" id="GO:0005635">
    <property type="term" value="C:nuclear envelope"/>
    <property type="evidence" value="ECO:0007669"/>
    <property type="project" value="EnsemblFungi"/>
</dbReference>
<proteinExistence type="inferred from homology"/>
<evidence type="ECO:0000256" key="3">
    <source>
        <dbReference type="ARBA" id="ARBA00008669"/>
    </source>
</evidence>
<evidence type="ECO:0000313" key="10">
    <source>
        <dbReference type="Proteomes" id="UP000054383"/>
    </source>
</evidence>
<dbReference type="Pfam" id="PF03810">
    <property type="entry name" value="IBN_N"/>
    <property type="match status" value="1"/>
</dbReference>
<accession>A0A0U1LS85</accession>
<evidence type="ECO:0000313" key="9">
    <source>
        <dbReference type="EMBL" id="CRG86244.1"/>
    </source>
</evidence>
<dbReference type="PANTHER" id="PTHR10997:SF8">
    <property type="entry name" value="EXPORTIN-2"/>
    <property type="match status" value="1"/>
</dbReference>
<dbReference type="FunFam" id="1.25.10.10:FF:000057">
    <property type="entry name" value="Exportin-2 isoform 1"/>
    <property type="match status" value="1"/>
</dbReference>
<dbReference type="Gene3D" id="1.25.10.10">
    <property type="entry name" value="Leucine-rich Repeat Variant"/>
    <property type="match status" value="1"/>
</dbReference>
<dbReference type="PROSITE" id="PS50166">
    <property type="entry name" value="IMPORTIN_B_NT"/>
    <property type="match status" value="1"/>
</dbReference>
<evidence type="ECO:0000256" key="5">
    <source>
        <dbReference type="ARBA" id="ARBA00022490"/>
    </source>
</evidence>
<feature type="domain" description="Importin N-terminal" evidence="8">
    <location>
        <begin position="24"/>
        <end position="97"/>
    </location>
</feature>
<evidence type="ECO:0000256" key="7">
    <source>
        <dbReference type="ARBA" id="ARBA00023242"/>
    </source>
</evidence>
<dbReference type="InterPro" id="IPR005043">
    <property type="entry name" value="XPO2_C"/>
</dbReference>
<dbReference type="InterPro" id="IPR016024">
    <property type="entry name" value="ARM-type_fold"/>
</dbReference>
<dbReference type="SUPFAM" id="SSF48371">
    <property type="entry name" value="ARM repeat"/>
    <property type="match status" value="1"/>
</dbReference>
<dbReference type="Pfam" id="PF03378">
    <property type="entry name" value="CAS_CSE1"/>
    <property type="match status" value="1"/>
</dbReference>
<dbReference type="GO" id="GO:0061015">
    <property type="term" value="P:snRNA import into nucleus"/>
    <property type="evidence" value="ECO:0007669"/>
    <property type="project" value="EnsemblFungi"/>
</dbReference>
<keyword evidence="7" id="KW-0539">Nucleus</keyword>
<dbReference type="EMBL" id="CVMT01000002">
    <property type="protein sequence ID" value="CRG86244.1"/>
    <property type="molecule type" value="Genomic_DNA"/>
</dbReference>
<protein>
    <submittedName>
        <fullName evidence="9">Importin alpha re-exporter</fullName>
    </submittedName>
</protein>
<reference evidence="9 10" key="1">
    <citation type="submission" date="2015-04" db="EMBL/GenBank/DDBJ databases">
        <authorList>
            <person name="Syromyatnikov M.Y."/>
            <person name="Popov V.N."/>
        </authorList>
    </citation>
    <scope>NUCLEOTIDE SEQUENCE [LARGE SCALE GENOMIC DNA]</scope>
    <source>
        <strain evidence="9">WF-38-12</strain>
    </source>
</reference>
<dbReference type="GO" id="GO:0046827">
    <property type="term" value="P:positive regulation of protein export from nucleus"/>
    <property type="evidence" value="ECO:0007669"/>
    <property type="project" value="EnsemblFungi"/>
</dbReference>
<keyword evidence="5" id="KW-0963">Cytoplasm</keyword>
<dbReference type="InterPro" id="IPR013713">
    <property type="entry name" value="XPO2_central"/>
</dbReference>
<evidence type="ECO:0000256" key="6">
    <source>
        <dbReference type="ARBA" id="ARBA00022927"/>
    </source>
</evidence>
<dbReference type="InterPro" id="IPR011989">
    <property type="entry name" value="ARM-like"/>
</dbReference>
<dbReference type="SMART" id="SM00913">
    <property type="entry name" value="IBN_N"/>
    <property type="match status" value="1"/>
</dbReference>
<dbReference type="Proteomes" id="UP000054383">
    <property type="component" value="Unassembled WGS sequence"/>
</dbReference>
<dbReference type="GO" id="GO:0005049">
    <property type="term" value="F:nuclear export signal receptor activity"/>
    <property type="evidence" value="ECO:0007669"/>
    <property type="project" value="EnsemblFungi"/>
</dbReference>
<dbReference type="GO" id="GO:0032991">
    <property type="term" value="C:protein-containing complex"/>
    <property type="evidence" value="ECO:0007669"/>
    <property type="project" value="EnsemblFungi"/>
</dbReference>
<sequence>MAANLGAVAQLLEASLDPRQNKQAELTLRQEEKKPGFSLSLLQITASADYPYNTRLASALCFKNLIRRNWVDEDGNYKLPQDEVITIKRELINLMTNVPGGIQTQLGEAASVIADSDFWERWDTLVADLVSRLDPKNPAANIGVLTVAHSIFRRWRPLFRSDELFTEILHVLSTFSTPYLALFEGLDAFIEENKNDKEKLTQAFTQLNLMVKLMYDLNCQDLSPMVEDNVQSIANLLLKYLVYDNQLLHTDDDTESGVLEFVRAGIFEVSTLFVQKYSDVFGPHVDQFVANSWNLLTTVGQETKYDILVSKALQFLTSTTGIPEHAKLFENESTLSQVIEKVVLPNIALRESDEELFEDEPIEFIRRDLEGSDSDTRRRAATDFVRQLSTKFEELVTKTVLQYTNHYLAEYSKDPASNWKSKDTATYLFSAIAAKGAATATHGITSISKHVDIANFFQNNLASDLVNESGLHPILKVDAIKYLYLFRGIITPAQWQEVFPMLVKHLGSSNYVVYTYAAIAVERVLAFHDANGQPIVSAANITPLAKDLLQHLFQLVEKDPSPPKVQENEFLMKCVMRVLIVIKEAVVPHTDTVLEHLIKITRIISANPSNPRFYYYHFESMGAFIRFSAPANPEKLEQAFYAPFAEVLQADVQEFMPYVFQLFAALLEANPSATLPEYYQNLIAPILMPVMWESKGNIPALVRLLSAIIPRGAQFILQNNQIEPILGIFQKLLSTKANESHGFDLLEAVVGSFPSSALEQYFTPIIQVIMTRLQNSKTENLQLRFVRFYHFVSARDDQGYSADFFIQVTDKVQSELFTPVYLNIILPESQKLARPLDRKTAVVSFTKTLATSEAFANRYKKGWGFTCEALLKLLELPPLPTTGDDIIAEHDVDDMAFGVGFTPLNTVRPRPKDPWPETGPELKAWVGKYLKEADSKNGGRVSGFVQERLSPEAQKVLVSYMTA</sequence>
<evidence type="ECO:0000256" key="4">
    <source>
        <dbReference type="ARBA" id="ARBA00022448"/>
    </source>
</evidence>
<comment type="similarity">
    <text evidence="3">Belongs to the XPO2/CSE1 family.</text>
</comment>
<evidence type="ECO:0000259" key="8">
    <source>
        <dbReference type="PROSITE" id="PS50166"/>
    </source>
</evidence>
<evidence type="ECO:0000256" key="1">
    <source>
        <dbReference type="ARBA" id="ARBA00004123"/>
    </source>
</evidence>
<dbReference type="PANTHER" id="PTHR10997">
    <property type="entry name" value="IMPORTIN-7, 8, 11"/>
    <property type="match status" value="1"/>
</dbReference>
<dbReference type="GO" id="GO:0034399">
    <property type="term" value="C:nuclear periphery"/>
    <property type="evidence" value="ECO:0007669"/>
    <property type="project" value="EnsemblFungi"/>
</dbReference>
<comment type="subcellular location">
    <subcellularLocation>
        <location evidence="2">Cytoplasm</location>
    </subcellularLocation>
    <subcellularLocation>
        <location evidence="1">Nucleus</location>
    </subcellularLocation>
</comment>
<name>A0A0U1LS85_TALIS</name>
<evidence type="ECO:0000256" key="2">
    <source>
        <dbReference type="ARBA" id="ARBA00004496"/>
    </source>
</evidence>
<keyword evidence="10" id="KW-1185">Reference proteome</keyword>
<dbReference type="STRING" id="28573.A0A0U1LS85"/>
<dbReference type="GO" id="GO:0006606">
    <property type="term" value="P:protein import into nucleus"/>
    <property type="evidence" value="ECO:0007669"/>
    <property type="project" value="TreeGrafter"/>
</dbReference>
<keyword evidence="4" id="KW-0813">Transport</keyword>
<dbReference type="Pfam" id="PF08506">
    <property type="entry name" value="Cse1"/>
    <property type="match status" value="1"/>
</dbReference>
<dbReference type="OMA" id="AENEFLM"/>
<dbReference type="GO" id="GO:0031267">
    <property type="term" value="F:small GTPase binding"/>
    <property type="evidence" value="ECO:0007669"/>
    <property type="project" value="InterPro"/>
</dbReference>
<dbReference type="InterPro" id="IPR001494">
    <property type="entry name" value="Importin-beta_N"/>
</dbReference>
<dbReference type="GO" id="GO:0005829">
    <property type="term" value="C:cytosol"/>
    <property type="evidence" value="ECO:0007669"/>
    <property type="project" value="TreeGrafter"/>
</dbReference>
<keyword evidence="6" id="KW-0653">Protein transport</keyword>
<gene>
    <name evidence="9" type="ORF">PISL3812_03247</name>
</gene>
<organism evidence="9 10">
    <name type="scientific">Talaromyces islandicus</name>
    <name type="common">Penicillium islandicum</name>
    <dbReference type="NCBI Taxonomy" id="28573"/>
    <lineage>
        <taxon>Eukaryota</taxon>
        <taxon>Fungi</taxon>
        <taxon>Dikarya</taxon>
        <taxon>Ascomycota</taxon>
        <taxon>Pezizomycotina</taxon>
        <taxon>Eurotiomycetes</taxon>
        <taxon>Eurotiomycetidae</taxon>
        <taxon>Eurotiales</taxon>
        <taxon>Trichocomaceae</taxon>
        <taxon>Talaromyces</taxon>
        <taxon>Talaromyces sect. Islandici</taxon>
    </lineage>
</organism>
<dbReference type="AlphaFoldDB" id="A0A0U1LS85"/>